<dbReference type="Gramene" id="OB09G12380.1">
    <property type="protein sequence ID" value="OB09G12380.1"/>
    <property type="gene ID" value="OB09G12380"/>
</dbReference>
<dbReference type="InterPro" id="IPR002867">
    <property type="entry name" value="IBR_dom"/>
</dbReference>
<dbReference type="EnsemblPlants" id="OB09G12380.1">
    <property type="protein sequence ID" value="OB09G12380.1"/>
    <property type="gene ID" value="OB09G12380"/>
</dbReference>
<dbReference type="AlphaFoldDB" id="J3MW59"/>
<evidence type="ECO:0000313" key="7">
    <source>
        <dbReference type="Proteomes" id="UP000006038"/>
    </source>
</evidence>
<dbReference type="GO" id="GO:0008270">
    <property type="term" value="F:zinc ion binding"/>
    <property type="evidence" value="ECO:0007669"/>
    <property type="project" value="UniProtKB-KW"/>
</dbReference>
<keyword evidence="1" id="KW-0479">Metal-binding</keyword>
<reference evidence="6" key="1">
    <citation type="journal article" date="2013" name="Nat. Commun.">
        <title>Whole-genome sequencing of Oryza brachyantha reveals mechanisms underlying Oryza genome evolution.</title>
        <authorList>
            <person name="Chen J."/>
            <person name="Huang Q."/>
            <person name="Gao D."/>
            <person name="Wang J."/>
            <person name="Lang Y."/>
            <person name="Liu T."/>
            <person name="Li B."/>
            <person name="Bai Z."/>
            <person name="Luis Goicoechea J."/>
            <person name="Liang C."/>
            <person name="Chen C."/>
            <person name="Zhang W."/>
            <person name="Sun S."/>
            <person name="Liao Y."/>
            <person name="Zhang X."/>
            <person name="Yang L."/>
            <person name="Song C."/>
            <person name="Wang M."/>
            <person name="Shi J."/>
            <person name="Liu G."/>
            <person name="Liu J."/>
            <person name="Zhou H."/>
            <person name="Zhou W."/>
            <person name="Yu Q."/>
            <person name="An N."/>
            <person name="Chen Y."/>
            <person name="Cai Q."/>
            <person name="Wang B."/>
            <person name="Liu B."/>
            <person name="Min J."/>
            <person name="Huang Y."/>
            <person name="Wu H."/>
            <person name="Li Z."/>
            <person name="Zhang Y."/>
            <person name="Yin Y."/>
            <person name="Song W."/>
            <person name="Jiang J."/>
            <person name="Jackson S.A."/>
            <person name="Wing R.A."/>
            <person name="Wang J."/>
            <person name="Chen M."/>
        </authorList>
    </citation>
    <scope>NUCLEOTIDE SEQUENCE [LARGE SCALE GENOMIC DNA]</scope>
    <source>
        <strain evidence="6">cv. IRGC 101232</strain>
    </source>
</reference>
<accession>J3MW59</accession>
<name>J3MW59_ORYBR</name>
<feature type="domain" description="IBR" evidence="5">
    <location>
        <begin position="19"/>
        <end position="53"/>
    </location>
</feature>
<evidence type="ECO:0000313" key="6">
    <source>
        <dbReference type="EnsemblPlants" id="OB09G12380.1"/>
    </source>
</evidence>
<dbReference type="Proteomes" id="UP000006038">
    <property type="component" value="Chromosome 9"/>
</dbReference>
<keyword evidence="2" id="KW-0863">Zinc-finger</keyword>
<evidence type="ECO:0000259" key="5">
    <source>
        <dbReference type="Pfam" id="PF01485"/>
    </source>
</evidence>
<organism evidence="6">
    <name type="scientific">Oryza brachyantha</name>
    <name type="common">malo sina</name>
    <dbReference type="NCBI Taxonomy" id="4533"/>
    <lineage>
        <taxon>Eukaryota</taxon>
        <taxon>Viridiplantae</taxon>
        <taxon>Streptophyta</taxon>
        <taxon>Embryophyta</taxon>
        <taxon>Tracheophyta</taxon>
        <taxon>Spermatophyta</taxon>
        <taxon>Magnoliopsida</taxon>
        <taxon>Liliopsida</taxon>
        <taxon>Poales</taxon>
        <taxon>Poaceae</taxon>
        <taxon>BOP clade</taxon>
        <taxon>Oryzoideae</taxon>
        <taxon>Oryzeae</taxon>
        <taxon>Oryzinae</taxon>
        <taxon>Oryza</taxon>
    </lineage>
</organism>
<dbReference type="HOGENOM" id="CLU_2889432_0_0_1"/>
<evidence type="ECO:0000256" key="3">
    <source>
        <dbReference type="ARBA" id="ARBA00022786"/>
    </source>
</evidence>
<dbReference type="Pfam" id="PF01485">
    <property type="entry name" value="IBR"/>
    <property type="match status" value="1"/>
</dbReference>
<keyword evidence="4" id="KW-0862">Zinc</keyword>
<evidence type="ECO:0000256" key="4">
    <source>
        <dbReference type="ARBA" id="ARBA00022833"/>
    </source>
</evidence>
<keyword evidence="3" id="KW-0833">Ubl conjugation pathway</keyword>
<reference evidence="6" key="2">
    <citation type="submission" date="2013-04" db="UniProtKB">
        <authorList>
            <consortium name="EnsemblPlants"/>
        </authorList>
    </citation>
    <scope>IDENTIFICATION</scope>
</reference>
<evidence type="ECO:0000256" key="2">
    <source>
        <dbReference type="ARBA" id="ARBA00022771"/>
    </source>
</evidence>
<dbReference type="Gene3D" id="1.20.120.1750">
    <property type="match status" value="1"/>
</dbReference>
<keyword evidence="7" id="KW-1185">Reference proteome</keyword>
<sequence>MKINMIELVSDRIRSVFIPACRFFVERYDGCVHITCRCEMQFCYGCGREWNSADHSCCHEPAP</sequence>
<proteinExistence type="predicted"/>
<evidence type="ECO:0000256" key="1">
    <source>
        <dbReference type="ARBA" id="ARBA00022723"/>
    </source>
</evidence>
<dbReference type="SUPFAM" id="SSF57850">
    <property type="entry name" value="RING/U-box"/>
    <property type="match status" value="1"/>
</dbReference>
<protein>
    <recommendedName>
        <fullName evidence="5">IBR domain-containing protein</fullName>
    </recommendedName>
</protein>